<keyword evidence="2" id="KW-1185">Reference proteome</keyword>
<evidence type="ECO:0000313" key="1">
    <source>
        <dbReference type="EMBL" id="KAK6352841.1"/>
    </source>
</evidence>
<proteinExistence type="predicted"/>
<comment type="caution">
    <text evidence="1">The sequence shown here is derived from an EMBL/GenBank/DDBJ whole genome shotgun (WGS) entry which is preliminary data.</text>
</comment>
<dbReference type="Proteomes" id="UP001375240">
    <property type="component" value="Unassembled WGS sequence"/>
</dbReference>
<sequence>MGEGIVWEPLGGHGGDRRPFGGLEVVPAALNDIAMTSEGGFGAKILQRFNTRVHVAGA</sequence>
<reference evidence="1 2" key="1">
    <citation type="submission" date="2019-10" db="EMBL/GenBank/DDBJ databases">
        <authorList>
            <person name="Palmer J.M."/>
        </authorList>
    </citation>
    <scope>NUCLEOTIDE SEQUENCE [LARGE SCALE GENOMIC DNA]</scope>
    <source>
        <strain evidence="1 2">TWF696</strain>
    </source>
</reference>
<gene>
    <name evidence="1" type="ORF">TWF696_004842</name>
</gene>
<dbReference type="EMBL" id="JAVHNQ010000003">
    <property type="protein sequence ID" value="KAK6352841.1"/>
    <property type="molecule type" value="Genomic_DNA"/>
</dbReference>
<protein>
    <submittedName>
        <fullName evidence="1">Uncharacterized protein</fullName>
    </submittedName>
</protein>
<evidence type="ECO:0000313" key="2">
    <source>
        <dbReference type="Proteomes" id="UP001375240"/>
    </source>
</evidence>
<accession>A0AAV9UYY0</accession>
<name>A0AAV9UYY0_9PEZI</name>
<organism evidence="1 2">
    <name type="scientific">Orbilia brochopaga</name>
    <dbReference type="NCBI Taxonomy" id="3140254"/>
    <lineage>
        <taxon>Eukaryota</taxon>
        <taxon>Fungi</taxon>
        <taxon>Dikarya</taxon>
        <taxon>Ascomycota</taxon>
        <taxon>Pezizomycotina</taxon>
        <taxon>Orbiliomycetes</taxon>
        <taxon>Orbiliales</taxon>
        <taxon>Orbiliaceae</taxon>
        <taxon>Orbilia</taxon>
    </lineage>
</organism>
<dbReference type="AlphaFoldDB" id="A0AAV9UYY0"/>